<keyword evidence="3" id="KW-0762">Sugar transport</keyword>
<reference evidence="9 10" key="1">
    <citation type="submission" date="2016-11" db="EMBL/GenBank/DDBJ databases">
        <authorList>
            <person name="Jaros S."/>
            <person name="Januszkiewicz K."/>
            <person name="Wedrychowicz H."/>
        </authorList>
    </citation>
    <scope>NUCLEOTIDE SEQUENCE [LARGE SCALE GENOMIC DNA]</scope>
    <source>
        <strain evidence="9 10">DSM 21758</strain>
    </source>
</reference>
<proteinExistence type="predicted"/>
<dbReference type="Proteomes" id="UP000184310">
    <property type="component" value="Unassembled WGS sequence"/>
</dbReference>
<feature type="modified residue" description="Phosphocysteine; by EIIA" evidence="7">
    <location>
        <position position="7"/>
    </location>
</feature>
<dbReference type="InterPro" id="IPR036095">
    <property type="entry name" value="PTS_EIIB-like_sf"/>
</dbReference>
<dbReference type="InterPro" id="IPR003501">
    <property type="entry name" value="PTS_EIIB_2/3"/>
</dbReference>
<dbReference type="InterPro" id="IPR013012">
    <property type="entry name" value="PTS_EIIB_3"/>
</dbReference>
<sequence>MNIMLVCNAGMSTGMLAKKMEKFSEGKCTVKAYGIAEYMDHLENVDIILVGPQIRFQYEEIKDAVANIPVLSIDPIKYGSMNAEAILNTVYDELGGENNE</sequence>
<dbReference type="CDD" id="cd05564">
    <property type="entry name" value="PTS_IIB_chitobiose_lichenan"/>
    <property type="match status" value="1"/>
</dbReference>
<dbReference type="PANTHER" id="PTHR34581">
    <property type="entry name" value="PTS SYSTEM N,N'-DIACETYLCHITOBIOSE-SPECIFIC EIIB COMPONENT"/>
    <property type="match status" value="1"/>
</dbReference>
<keyword evidence="2" id="KW-0597">Phosphoprotein</keyword>
<dbReference type="GO" id="GO:0008982">
    <property type="term" value="F:protein-N(PI)-phosphohistidine-sugar phosphotransferase activity"/>
    <property type="evidence" value="ECO:0007669"/>
    <property type="project" value="InterPro"/>
</dbReference>
<gene>
    <name evidence="9" type="ORF">SAMN02745163_03532</name>
</gene>
<evidence type="ECO:0000256" key="2">
    <source>
        <dbReference type="ARBA" id="ARBA00022553"/>
    </source>
</evidence>
<dbReference type="InterPro" id="IPR051819">
    <property type="entry name" value="PTS_sugar-specific_EIIB"/>
</dbReference>
<evidence type="ECO:0000256" key="4">
    <source>
        <dbReference type="ARBA" id="ARBA00022679"/>
    </source>
</evidence>
<evidence type="ECO:0000259" key="8">
    <source>
        <dbReference type="PROSITE" id="PS51100"/>
    </source>
</evidence>
<dbReference type="PANTHER" id="PTHR34581:SF2">
    <property type="entry name" value="PTS SYSTEM N,N'-DIACETYLCHITOBIOSE-SPECIFIC EIIB COMPONENT"/>
    <property type="match status" value="1"/>
</dbReference>
<keyword evidence="1" id="KW-0813">Transport</keyword>
<dbReference type="Gene3D" id="3.40.50.2300">
    <property type="match status" value="1"/>
</dbReference>
<keyword evidence="10" id="KW-1185">Reference proteome</keyword>
<dbReference type="SUPFAM" id="SSF52794">
    <property type="entry name" value="PTS system IIB component-like"/>
    <property type="match status" value="1"/>
</dbReference>
<dbReference type="Pfam" id="PF02302">
    <property type="entry name" value="PTS_IIB"/>
    <property type="match status" value="1"/>
</dbReference>
<evidence type="ECO:0000313" key="9">
    <source>
        <dbReference type="EMBL" id="SHK26917.1"/>
    </source>
</evidence>
<keyword evidence="4" id="KW-0808">Transferase</keyword>
<dbReference type="EMBL" id="FQZB01000015">
    <property type="protein sequence ID" value="SHK26917.1"/>
    <property type="molecule type" value="Genomic_DNA"/>
</dbReference>
<name>A0A1M6R3K1_9CLOT</name>
<evidence type="ECO:0000256" key="6">
    <source>
        <dbReference type="ARBA" id="ARBA00022777"/>
    </source>
</evidence>
<dbReference type="RefSeq" id="WP_072990994.1">
    <property type="nucleotide sequence ID" value="NZ_FQZB01000015.1"/>
</dbReference>
<dbReference type="GO" id="GO:0016301">
    <property type="term" value="F:kinase activity"/>
    <property type="evidence" value="ECO:0007669"/>
    <property type="project" value="UniProtKB-KW"/>
</dbReference>
<evidence type="ECO:0000313" key="10">
    <source>
        <dbReference type="Proteomes" id="UP000184310"/>
    </source>
</evidence>
<protein>
    <submittedName>
        <fullName evidence="9">PTS system, cellobiose-specific IIB component</fullName>
    </submittedName>
</protein>
<dbReference type="STRING" id="1121302.SAMN02745163_03532"/>
<evidence type="ECO:0000256" key="1">
    <source>
        <dbReference type="ARBA" id="ARBA00022448"/>
    </source>
</evidence>
<organism evidence="9 10">
    <name type="scientific">Clostridium cavendishii DSM 21758</name>
    <dbReference type="NCBI Taxonomy" id="1121302"/>
    <lineage>
        <taxon>Bacteria</taxon>
        <taxon>Bacillati</taxon>
        <taxon>Bacillota</taxon>
        <taxon>Clostridia</taxon>
        <taxon>Eubacteriales</taxon>
        <taxon>Clostridiaceae</taxon>
        <taxon>Clostridium</taxon>
    </lineage>
</organism>
<keyword evidence="6" id="KW-0418">Kinase</keyword>
<evidence type="ECO:0000256" key="5">
    <source>
        <dbReference type="ARBA" id="ARBA00022683"/>
    </source>
</evidence>
<dbReference type="GO" id="GO:0009401">
    <property type="term" value="P:phosphoenolpyruvate-dependent sugar phosphotransferase system"/>
    <property type="evidence" value="ECO:0007669"/>
    <property type="project" value="UniProtKB-KW"/>
</dbReference>
<dbReference type="PROSITE" id="PS51100">
    <property type="entry name" value="PTS_EIIB_TYPE_3"/>
    <property type="match status" value="1"/>
</dbReference>
<feature type="domain" description="PTS EIIB type-3" evidence="8">
    <location>
        <begin position="1"/>
        <end position="100"/>
    </location>
</feature>
<keyword evidence="5" id="KW-0598">Phosphotransferase system</keyword>
<accession>A0A1M6R3K1</accession>
<evidence type="ECO:0000256" key="3">
    <source>
        <dbReference type="ARBA" id="ARBA00022597"/>
    </source>
</evidence>
<evidence type="ECO:0000256" key="7">
    <source>
        <dbReference type="PROSITE-ProRule" id="PRU00423"/>
    </source>
</evidence>
<dbReference type="AlphaFoldDB" id="A0A1M6R3K1"/>